<dbReference type="Gene3D" id="2.60.40.60">
    <property type="entry name" value="Cadherins"/>
    <property type="match status" value="1"/>
</dbReference>
<dbReference type="GO" id="GO:0007156">
    <property type="term" value="P:homophilic cell adhesion via plasma membrane adhesion molecules"/>
    <property type="evidence" value="ECO:0007669"/>
    <property type="project" value="InterPro"/>
</dbReference>
<protein>
    <recommendedName>
        <fullName evidence="1">Cadherin domain-containing protein</fullName>
    </recommendedName>
</protein>
<accession>A0A383AGU1</accession>
<dbReference type="SUPFAM" id="SSF49313">
    <property type="entry name" value="Cadherin-like"/>
    <property type="match status" value="1"/>
</dbReference>
<dbReference type="InterPro" id="IPR002126">
    <property type="entry name" value="Cadherin-like_dom"/>
</dbReference>
<dbReference type="PROSITE" id="PS50268">
    <property type="entry name" value="CADHERIN_2"/>
    <property type="match status" value="1"/>
</dbReference>
<proteinExistence type="predicted"/>
<feature type="non-terminal residue" evidence="2">
    <location>
        <position position="1"/>
    </location>
</feature>
<dbReference type="EMBL" id="UINC01191982">
    <property type="protein sequence ID" value="SVE06894.1"/>
    <property type="molecule type" value="Genomic_DNA"/>
</dbReference>
<dbReference type="AlphaFoldDB" id="A0A383AGU1"/>
<dbReference type="InterPro" id="IPR015919">
    <property type="entry name" value="Cadherin-like_sf"/>
</dbReference>
<dbReference type="SMART" id="SM00112">
    <property type="entry name" value="CA"/>
    <property type="match status" value="1"/>
</dbReference>
<dbReference type="GO" id="GO:0016020">
    <property type="term" value="C:membrane"/>
    <property type="evidence" value="ECO:0007669"/>
    <property type="project" value="InterPro"/>
</dbReference>
<evidence type="ECO:0000313" key="2">
    <source>
        <dbReference type="EMBL" id="SVE06894.1"/>
    </source>
</evidence>
<gene>
    <name evidence="2" type="ORF">METZ01_LOCUS459748</name>
</gene>
<name>A0A383AGU1_9ZZZZ</name>
<dbReference type="GO" id="GO:0005509">
    <property type="term" value="F:calcium ion binding"/>
    <property type="evidence" value="ECO:0007669"/>
    <property type="project" value="InterPro"/>
</dbReference>
<reference evidence="2" key="1">
    <citation type="submission" date="2018-05" db="EMBL/GenBank/DDBJ databases">
        <authorList>
            <person name="Lanie J.A."/>
            <person name="Ng W.-L."/>
            <person name="Kazmierczak K.M."/>
            <person name="Andrzejewski T.M."/>
            <person name="Davidsen T.M."/>
            <person name="Wayne K.J."/>
            <person name="Tettelin H."/>
            <person name="Glass J.I."/>
            <person name="Rusch D."/>
            <person name="Podicherti R."/>
            <person name="Tsui H.-C.T."/>
            <person name="Winkler M.E."/>
        </authorList>
    </citation>
    <scope>NUCLEOTIDE SEQUENCE</scope>
</reference>
<feature type="non-terminal residue" evidence="2">
    <location>
        <position position="251"/>
    </location>
</feature>
<evidence type="ECO:0000259" key="1">
    <source>
        <dbReference type="PROSITE" id="PS50268"/>
    </source>
</evidence>
<sequence>LTFTYTIASGHTSSDLAYASASALSVNSGSIQDGAGNNATLTLPSPGASNSLSANKALVIDAAVPVITSDLGLSTISISITENISAVTTVIATDEDAAHTFSYSLSGTDFDDFTISSSGVLTFTSAPNHESPTDSNSDNQYIVIVTVTDNTSLTDTQTMEVTVGDVVEAADGASCSNANECESNVCDACGVCSGNNTACYADGESCANSNECSSDACDACGVCSGNNTACYADGESCANSNECSSDACDAC</sequence>
<dbReference type="CDD" id="cd11304">
    <property type="entry name" value="Cadherin_repeat"/>
    <property type="match status" value="1"/>
</dbReference>
<organism evidence="2">
    <name type="scientific">marine metagenome</name>
    <dbReference type="NCBI Taxonomy" id="408172"/>
    <lineage>
        <taxon>unclassified sequences</taxon>
        <taxon>metagenomes</taxon>
        <taxon>ecological metagenomes</taxon>
    </lineage>
</organism>
<feature type="domain" description="Cadherin" evidence="1">
    <location>
        <begin position="72"/>
        <end position="173"/>
    </location>
</feature>